<dbReference type="InterPro" id="IPR007452">
    <property type="entry name" value="TamB_C"/>
</dbReference>
<keyword evidence="4 6" id="KW-0472">Membrane</keyword>
<accession>A0ABV4IH67</accession>
<evidence type="ECO:0000259" key="7">
    <source>
        <dbReference type="Pfam" id="PF04357"/>
    </source>
</evidence>
<comment type="caution">
    <text evidence="8">The sequence shown here is derived from an EMBL/GenBank/DDBJ whole genome shotgun (WGS) entry which is preliminary data.</text>
</comment>
<feature type="region of interest" description="Disordered" evidence="5">
    <location>
        <begin position="1"/>
        <end position="24"/>
    </location>
</feature>
<proteinExistence type="predicted"/>
<keyword evidence="9" id="KW-1185">Reference proteome</keyword>
<keyword evidence="3 6" id="KW-1133">Transmembrane helix</keyword>
<dbReference type="PANTHER" id="PTHR36985:SF1">
    <property type="entry name" value="TRANSLOCATION AND ASSEMBLY MODULE SUBUNIT TAMB"/>
    <property type="match status" value="1"/>
</dbReference>
<evidence type="ECO:0000256" key="5">
    <source>
        <dbReference type="SAM" id="MobiDB-lite"/>
    </source>
</evidence>
<name>A0ABV4IH67_9BURK</name>
<organism evidence="8 9">
    <name type="scientific">Comamonas jiangduensis</name>
    <dbReference type="NCBI Taxonomy" id="1194168"/>
    <lineage>
        <taxon>Bacteria</taxon>
        <taxon>Pseudomonadati</taxon>
        <taxon>Pseudomonadota</taxon>
        <taxon>Betaproteobacteria</taxon>
        <taxon>Burkholderiales</taxon>
        <taxon>Comamonadaceae</taxon>
        <taxon>Comamonas</taxon>
    </lineage>
</organism>
<evidence type="ECO:0000256" key="4">
    <source>
        <dbReference type="ARBA" id="ARBA00023136"/>
    </source>
</evidence>
<evidence type="ECO:0000313" key="8">
    <source>
        <dbReference type="EMBL" id="MEZ2740279.1"/>
    </source>
</evidence>
<dbReference type="Proteomes" id="UP001567350">
    <property type="component" value="Unassembled WGS sequence"/>
</dbReference>
<dbReference type="PANTHER" id="PTHR36985">
    <property type="entry name" value="TRANSLOCATION AND ASSEMBLY MODULE SUBUNIT TAMB"/>
    <property type="match status" value="1"/>
</dbReference>
<evidence type="ECO:0000256" key="6">
    <source>
        <dbReference type="SAM" id="Phobius"/>
    </source>
</evidence>
<protein>
    <submittedName>
        <fullName evidence="8">Translocation/assembly module TamB domain-containing protein</fullName>
    </submittedName>
</protein>
<dbReference type="Pfam" id="PF04357">
    <property type="entry name" value="TamB"/>
    <property type="match status" value="1"/>
</dbReference>
<evidence type="ECO:0000256" key="3">
    <source>
        <dbReference type="ARBA" id="ARBA00022989"/>
    </source>
</evidence>
<evidence type="ECO:0000313" key="9">
    <source>
        <dbReference type="Proteomes" id="UP001567350"/>
    </source>
</evidence>
<dbReference type="RefSeq" id="WP_370892892.1">
    <property type="nucleotide sequence ID" value="NZ_JBGJLR010000014.1"/>
</dbReference>
<reference evidence="8 9" key="1">
    <citation type="submission" date="2024-08" db="EMBL/GenBank/DDBJ databases">
        <authorList>
            <person name="Feng Z."/>
            <person name="Ronholm J."/>
        </authorList>
    </citation>
    <scope>NUCLEOTIDE SEQUENCE [LARGE SCALE GENOMIC DNA]</scope>
    <source>
        <strain evidence="8 9">4-AB0-8</strain>
    </source>
</reference>
<feature type="transmembrane region" description="Helical" evidence="6">
    <location>
        <begin position="33"/>
        <end position="56"/>
    </location>
</feature>
<gene>
    <name evidence="8" type="ORF">ACBP88_12625</name>
</gene>
<dbReference type="EMBL" id="JBGJLR010000014">
    <property type="protein sequence ID" value="MEZ2740279.1"/>
    <property type="molecule type" value="Genomic_DNA"/>
</dbReference>
<evidence type="ECO:0000256" key="2">
    <source>
        <dbReference type="ARBA" id="ARBA00022692"/>
    </source>
</evidence>
<evidence type="ECO:0000256" key="1">
    <source>
        <dbReference type="ARBA" id="ARBA00004167"/>
    </source>
</evidence>
<keyword evidence="2 6" id="KW-0812">Transmembrane</keyword>
<comment type="subcellular location">
    <subcellularLocation>
        <location evidence="1">Membrane</location>
        <topology evidence="1">Single-pass membrane protein</topology>
    </subcellularLocation>
</comment>
<sequence>MQERQEPSLESANTPPSKPPAAPPRRRRRWLRWLMMAIALSLIAVCALLGMAWWWAGQADSLQRTLARVASWMPADQKLEADGIEGSLRHGGRIDWLRWTSPALQIEIKGADIAWRLQPLLQRELRFGRVNMDELRIRSTPQPKEDAPTTPLQSLQLPMRLDIPVRIEKLVWEGPPETTVTALYGQYRYTGSHHELQVSSLHYAGGLYEAQAKLQAAAPMQLEAEFQGAIEAVLPHQPSQTLPITASADIRGTLATEAAKLTIKAQAHTPPAANTAGTVGTPDPTDNSLSANVSAILRPWLAQPVEQAQADLRHVDAALFMSNGPHTDLSGTLQAGPDGTGWKLHADLHNARPGPWDQQALPVRAVVADARFDGVQTWTLEQARIFLGKANAPADRQAQLQAQGSLDTQHQTIEATAVIDGLNPADLYSSLDTAPISGRLQASTDAEQQVQFALNLQSQPAHSAKALRIASARAEGQWKAPVLHIRDLQLNALQAQLQANALSWNHSTQTIEGTLQAQLPGAQLDASLNAGPATGQGQLQLQISAAEQLGQWLSRLPLGTDPLAGAQLAGNASATLNWRGGWQKLQQRLQNPAAPLQASSLQLEGKLQAHAFSYRPADGIATQLPQLQLQFSGSPESLRINLDGKAQQGAQSVALQTALTAGLWVAQGAAPTDWQAKIDALSARWSPQGSDSQAWQIKLGAPVSASQRTTGNPVRSTRIQASGSQLVVTPPSSQGAQTASIEWQPLLLRQSGNGAWVLQSQGRLSGIPLAWVDAFSPNPKAPLLASAGVGGDLVVQGSWNIDTTGRQLRADVLLERASGDIRLLVEDTEASNITVVRSTGASEINAQSGQVQARTLRGLGMRTRLQELRLQVSAQGNDLRGQLVWNSERAGQIQADVRSQLRATQDGFSWPENAPINGTIQAALPNIGIWALVAPPGWRVSGTFNANATLSGTRSAPRWDGQLSADELSVLSLLDGVDLKNGRLRARLQGTRLDITELYLQGGEGSSTRILGQSGNLTSAPKDGGTLTGSGFVEYTPQPAADSPGMRMDIRAVAERLQVLVRGDRQLSVSGGLQATLERGRFSLVGDLKVDRAAIMLADSSAPTLDSDVHITSAAIRQAAQDKADQAAARMQKAQDAGSVQAAQPPHIQVQLDLGNDFALQGYGITTRLEGQLQVSNGPRITGEIHTVNGRYRAWGQSLDVQSGTVRFNGPYANPAIDIVAVRPNIEVKAGVKVTGSASDPRVTLFSEPEMSDAEKLSWVVMGRSAAAGGAETALLQQAALALLSGGGGTGNFASQLGFDEVGLKGPSEDGTQGAAVTVGKRLSKDLYVAYEQSLSGAMGTLFIFYDLSRRLTLRGQTGVQTAVDLIYTRSKD</sequence>
<feature type="domain" description="Translocation and assembly module TamB C-terminal" evidence="7">
    <location>
        <begin position="1018"/>
        <end position="1370"/>
    </location>
</feature>